<dbReference type="RefSeq" id="WP_133592606.1">
    <property type="nucleotide sequence ID" value="NZ_SNVV01000012.1"/>
</dbReference>
<gene>
    <name evidence="2" type="ORF">C7389_11222</name>
</gene>
<comment type="caution">
    <text evidence="2">The sequence shown here is derived from an EMBL/GenBank/DDBJ whole genome shotgun (WGS) entry which is preliminary data.</text>
</comment>
<evidence type="ECO:0000313" key="2">
    <source>
        <dbReference type="EMBL" id="TDN49171.1"/>
    </source>
</evidence>
<evidence type="ECO:0008006" key="4">
    <source>
        <dbReference type="Google" id="ProtNLM"/>
    </source>
</evidence>
<protein>
    <recommendedName>
        <fullName evidence="4">Holin</fullName>
    </recommendedName>
</protein>
<keyword evidence="3" id="KW-1185">Reference proteome</keyword>
<feature type="transmembrane region" description="Helical" evidence="1">
    <location>
        <begin position="27"/>
        <end position="49"/>
    </location>
</feature>
<evidence type="ECO:0000256" key="1">
    <source>
        <dbReference type="SAM" id="Phobius"/>
    </source>
</evidence>
<accession>A0A4R6DVD9</accession>
<evidence type="ECO:0000313" key="3">
    <source>
        <dbReference type="Proteomes" id="UP000295129"/>
    </source>
</evidence>
<dbReference type="AlphaFoldDB" id="A0A4R6DVD9"/>
<keyword evidence="1" id="KW-0472">Membrane</keyword>
<dbReference type="Proteomes" id="UP000295129">
    <property type="component" value="Unassembled WGS sequence"/>
</dbReference>
<sequence>MTDKTLTAATYAAASSGLFFGLSAVEFAAYASVALGVLTYLTNVGFKLYDRWDRRRGDRRLHREPVEHDRRRHGEDDE</sequence>
<reference evidence="2 3" key="1">
    <citation type="submission" date="2019-03" db="EMBL/GenBank/DDBJ databases">
        <title>Genomic Encyclopedia of Type Strains, Phase IV (KMG-IV): sequencing the most valuable type-strain genomes for metagenomic binning, comparative biology and taxonomic classification.</title>
        <authorList>
            <person name="Goeker M."/>
        </authorList>
    </citation>
    <scope>NUCLEOTIDE SEQUENCE [LARGE SCALE GENOMIC DNA]</scope>
    <source>
        <strain evidence="2 3">DSM 12121</strain>
    </source>
</reference>
<name>A0A4R6DVD9_9RHOO</name>
<organism evidence="2 3">
    <name type="scientific">Azoarcus indigens</name>
    <dbReference type="NCBI Taxonomy" id="29545"/>
    <lineage>
        <taxon>Bacteria</taxon>
        <taxon>Pseudomonadati</taxon>
        <taxon>Pseudomonadota</taxon>
        <taxon>Betaproteobacteria</taxon>
        <taxon>Rhodocyclales</taxon>
        <taxon>Zoogloeaceae</taxon>
        <taxon>Azoarcus</taxon>
    </lineage>
</organism>
<keyword evidence="1" id="KW-1133">Transmembrane helix</keyword>
<keyword evidence="1" id="KW-0812">Transmembrane</keyword>
<dbReference type="EMBL" id="SNVV01000012">
    <property type="protein sequence ID" value="TDN49171.1"/>
    <property type="molecule type" value="Genomic_DNA"/>
</dbReference>
<proteinExistence type="predicted"/>